<dbReference type="PANTHER" id="PTHR15454">
    <property type="entry name" value="NISCHARIN RELATED"/>
    <property type="match status" value="1"/>
</dbReference>
<reference evidence="4" key="1">
    <citation type="submission" date="2022-11" db="EMBL/GenBank/DDBJ databases">
        <title>Centuries of genome instability and evolution in soft-shell clam transmissible cancer (bioRxiv).</title>
        <authorList>
            <person name="Hart S.F.M."/>
            <person name="Yonemitsu M.A."/>
            <person name="Giersch R.M."/>
            <person name="Beal B.F."/>
            <person name="Arriagada G."/>
            <person name="Davis B.W."/>
            <person name="Ostrander E.A."/>
            <person name="Goff S.P."/>
            <person name="Metzger M.J."/>
        </authorList>
    </citation>
    <scope>NUCLEOTIDE SEQUENCE</scope>
    <source>
        <strain evidence="4">MELC-2E11</strain>
        <tissue evidence="4">Siphon/mantle</tissue>
    </source>
</reference>
<dbReference type="InterPro" id="IPR001611">
    <property type="entry name" value="Leu-rich_rpt"/>
</dbReference>
<dbReference type="Gene3D" id="3.40.50.300">
    <property type="entry name" value="P-loop containing nucleotide triphosphate hydrolases"/>
    <property type="match status" value="1"/>
</dbReference>
<feature type="compositionally biased region" description="Basic residues" evidence="3">
    <location>
        <begin position="639"/>
        <end position="650"/>
    </location>
</feature>
<evidence type="ECO:0000256" key="1">
    <source>
        <dbReference type="ARBA" id="ARBA00022614"/>
    </source>
</evidence>
<evidence type="ECO:0000256" key="3">
    <source>
        <dbReference type="SAM" id="MobiDB-lite"/>
    </source>
</evidence>
<protein>
    <submittedName>
        <fullName evidence="4">LRGUK-like protein</fullName>
    </submittedName>
</protein>
<dbReference type="Pfam" id="PF14580">
    <property type="entry name" value="LRR_9"/>
    <property type="match status" value="1"/>
</dbReference>
<dbReference type="SMART" id="SM00365">
    <property type="entry name" value="LRR_SD22"/>
    <property type="match status" value="3"/>
</dbReference>
<feature type="region of interest" description="Disordered" evidence="3">
    <location>
        <begin position="443"/>
        <end position="525"/>
    </location>
</feature>
<accession>A0ABY7G601</accession>
<dbReference type="InterPro" id="IPR032675">
    <property type="entry name" value="LRR_dom_sf"/>
</dbReference>
<keyword evidence="2" id="KW-0677">Repeat</keyword>
<dbReference type="Proteomes" id="UP001164746">
    <property type="component" value="Chromosome 14"/>
</dbReference>
<feature type="region of interest" description="Disordered" evidence="3">
    <location>
        <begin position="43"/>
        <end position="69"/>
    </location>
</feature>
<keyword evidence="5" id="KW-1185">Reference proteome</keyword>
<keyword evidence="1" id="KW-0433">Leucine-rich repeat</keyword>
<organism evidence="4 5">
    <name type="scientific">Mya arenaria</name>
    <name type="common">Soft-shell clam</name>
    <dbReference type="NCBI Taxonomy" id="6604"/>
    <lineage>
        <taxon>Eukaryota</taxon>
        <taxon>Metazoa</taxon>
        <taxon>Spiralia</taxon>
        <taxon>Lophotrochozoa</taxon>
        <taxon>Mollusca</taxon>
        <taxon>Bivalvia</taxon>
        <taxon>Autobranchia</taxon>
        <taxon>Heteroconchia</taxon>
        <taxon>Euheterodonta</taxon>
        <taxon>Imparidentia</taxon>
        <taxon>Neoheterodontei</taxon>
        <taxon>Myida</taxon>
        <taxon>Myoidea</taxon>
        <taxon>Myidae</taxon>
        <taxon>Mya</taxon>
    </lineage>
</organism>
<name>A0ABY7G601_MYAAR</name>
<feature type="compositionally biased region" description="Low complexity" evidence="3">
    <location>
        <begin position="568"/>
        <end position="581"/>
    </location>
</feature>
<feature type="non-terminal residue" evidence="4">
    <location>
        <position position="1"/>
    </location>
</feature>
<dbReference type="SUPFAM" id="SSF52058">
    <property type="entry name" value="L domain-like"/>
    <property type="match status" value="1"/>
</dbReference>
<gene>
    <name evidence="4" type="ORF">MAR_012430</name>
</gene>
<dbReference type="EMBL" id="CP111025">
    <property type="protein sequence ID" value="WAR26726.1"/>
    <property type="molecule type" value="Genomic_DNA"/>
</dbReference>
<feature type="compositionally biased region" description="Polar residues" evidence="3">
    <location>
        <begin position="464"/>
        <end position="501"/>
    </location>
</feature>
<proteinExistence type="predicted"/>
<evidence type="ECO:0000256" key="2">
    <source>
        <dbReference type="ARBA" id="ARBA00022737"/>
    </source>
</evidence>
<feature type="region of interest" description="Disordered" evidence="3">
    <location>
        <begin position="547"/>
        <end position="660"/>
    </location>
</feature>
<dbReference type="PROSITE" id="PS51450">
    <property type="entry name" value="LRR"/>
    <property type="match status" value="3"/>
</dbReference>
<dbReference type="Gene3D" id="3.80.10.10">
    <property type="entry name" value="Ribonuclease Inhibitor"/>
    <property type="match status" value="2"/>
</dbReference>
<evidence type="ECO:0000313" key="4">
    <source>
        <dbReference type="EMBL" id="WAR26726.1"/>
    </source>
</evidence>
<sequence length="660" mass="73244">MADDGQYSESPALEDGYVVVNGETHVLNYDTNILNLEDNRDATPGQEIEADNDIPTTTATDSDEEGDDVELSPGGILDENTVGVGLSNLGRSADGTKQVYLHCTIPGYSLIDIQVLANFTELQKVEIPYNEITDLSPLSDLPYLLILNASHNKLSTVLDFKPPRNLKEVDLSFNEIEVISDLSAHHSLMKLNLDKLSLAHNKIGKMQGLNGLPIQYLNLRINFSGNKIRSLKGLQNHDLLESLDLEDNEVIDISEIKFIKEMPMLRQLNLLRNPIQELPDYRLSILFQIQRLTELDRHKVEVDEKVSSMNMFNPPPEVIAARDHIMHVVYSFLQPSRHATKHRDALPHAVFLTLLASPIRKKQLGRTTTLSLRRNECHEQKLQDRGIYSQKQIEYTLSRADMYKTYNQNHPGFFDMMINSDDIQEAYKRLRRLVMDYLGIGLSSPQGSDDGEQPTDAMTRPDTDQNLTTQLGTRTWSRPTGTDMMTSQPFPRSLGDQTPTVSGRGIVEEESLRRRQSAAKEAVVGANPPLMEQLLTSETTMTDRLSLSAPAVNKPLRPGSSDSSENRSGASSSLTGLTSASDIQRGGSPEMAQTGDGAQQNINKGPPLPTEMVNPLELMSETGNEPKPPSGPRPGSQGSRHRPGSSKHKILPPISPKNRP</sequence>
<dbReference type="InterPro" id="IPR027417">
    <property type="entry name" value="P-loop_NTPase"/>
</dbReference>
<evidence type="ECO:0000313" key="5">
    <source>
        <dbReference type="Proteomes" id="UP001164746"/>
    </source>
</evidence>